<evidence type="ECO:0000256" key="2">
    <source>
        <dbReference type="ARBA" id="ARBA00022723"/>
    </source>
</evidence>
<dbReference type="InterPro" id="IPR037217">
    <property type="entry name" value="Trp/Indoleamine_2_3_dOase-like"/>
</dbReference>
<evidence type="ECO:0000313" key="6">
    <source>
        <dbReference type="Proteomes" id="UP001497497"/>
    </source>
</evidence>
<dbReference type="GO" id="GO:0033754">
    <property type="term" value="F:indoleamine 2,3-dioxygenase activity"/>
    <property type="evidence" value="ECO:0007669"/>
    <property type="project" value="TreeGrafter"/>
</dbReference>
<dbReference type="AlphaFoldDB" id="A0AAV2H0I9"/>
<dbReference type="SUPFAM" id="SSF140959">
    <property type="entry name" value="Indolic compounds 2,3-dioxygenase-like"/>
    <property type="match status" value="1"/>
</dbReference>
<keyword evidence="2 4" id="KW-0479">Metal-binding</keyword>
<evidence type="ECO:0000313" key="5">
    <source>
        <dbReference type="EMBL" id="CAL1526312.1"/>
    </source>
</evidence>
<evidence type="ECO:0000256" key="3">
    <source>
        <dbReference type="ARBA" id="ARBA00023004"/>
    </source>
</evidence>
<dbReference type="InterPro" id="IPR000898">
    <property type="entry name" value="Indolamine_dOase"/>
</dbReference>
<dbReference type="PANTHER" id="PTHR28657">
    <property type="entry name" value="INDOLEAMINE 2,3-DIOXYGENASE"/>
    <property type="match status" value="1"/>
</dbReference>
<evidence type="ECO:0000256" key="4">
    <source>
        <dbReference type="PIRSR" id="PIRSR600898-1"/>
    </source>
</evidence>
<dbReference type="GO" id="GO:0046872">
    <property type="term" value="F:metal ion binding"/>
    <property type="evidence" value="ECO:0007669"/>
    <property type="project" value="UniProtKB-KW"/>
</dbReference>
<protein>
    <submittedName>
        <fullName evidence="5">Uncharacterized protein</fullName>
    </submittedName>
</protein>
<comment type="similarity">
    <text evidence="1">Belongs to the indoleamine 2,3-dioxygenase family.</text>
</comment>
<dbReference type="PANTHER" id="PTHR28657:SF5">
    <property type="entry name" value="INDOLEAMINE 2,3-DIOXYGENASE"/>
    <property type="match status" value="1"/>
</dbReference>
<keyword evidence="6" id="KW-1185">Reference proteome</keyword>
<comment type="caution">
    <text evidence="5">The sequence shown here is derived from an EMBL/GenBank/DDBJ whole genome shotgun (WGS) entry which is preliminary data.</text>
</comment>
<dbReference type="Gene3D" id="1.20.58.480">
    <property type="match status" value="1"/>
</dbReference>
<dbReference type="GO" id="GO:0004833">
    <property type="term" value="F:L-tryptophan 2,3-dioxygenase activity"/>
    <property type="evidence" value="ECO:0007669"/>
    <property type="project" value="TreeGrafter"/>
</dbReference>
<dbReference type="GO" id="GO:0019441">
    <property type="term" value="P:L-tryptophan catabolic process to kynurenine"/>
    <property type="evidence" value="ECO:0007669"/>
    <property type="project" value="InterPro"/>
</dbReference>
<dbReference type="EMBL" id="CAXITT010000004">
    <property type="protein sequence ID" value="CAL1526312.1"/>
    <property type="molecule type" value="Genomic_DNA"/>
</dbReference>
<proteinExistence type="inferred from homology"/>
<keyword evidence="4" id="KW-0349">Heme</keyword>
<accession>A0AAV2H0I9</accession>
<feature type="binding site" description="proximal binding residue" evidence="4">
    <location>
        <position position="192"/>
    </location>
    <ligand>
        <name>heme b</name>
        <dbReference type="ChEBI" id="CHEBI:60344"/>
    </ligand>
    <ligandPart>
        <name>Fe</name>
        <dbReference type="ChEBI" id="CHEBI:18248"/>
    </ligandPart>
</feature>
<sequence>MPGGQQFVDFLILAVAMEINFATTFPTLQVILNSSKDGDAIELAKGLRSLSQWLKGFKEISKDFHKIMEPDVFFRVIIAYLRGFNETSGLPDGMLYEGVTKQPKRLVINSAASQAAVFQIIDTLLRTEYPPDKEEFFKTLRTTWSSKHRAFLEQIQTWPGNVREMAEKGSNEDLTQAYNELVEAVKEFRTYHVQLVTKFMVIPNKRLRNEFNVQEPDQLVNLMPLLKAIRDDSAKGKIDV</sequence>
<keyword evidence="3 4" id="KW-0408">Iron</keyword>
<dbReference type="GO" id="GO:0034354">
    <property type="term" value="P:'de novo' NAD+ biosynthetic process from L-tryptophan"/>
    <property type="evidence" value="ECO:0007669"/>
    <property type="project" value="TreeGrafter"/>
</dbReference>
<dbReference type="GO" id="GO:0020037">
    <property type="term" value="F:heme binding"/>
    <property type="evidence" value="ECO:0007669"/>
    <property type="project" value="InterPro"/>
</dbReference>
<gene>
    <name evidence="5" type="ORF">GSLYS_00000489001</name>
</gene>
<organism evidence="5 6">
    <name type="scientific">Lymnaea stagnalis</name>
    <name type="common">Great pond snail</name>
    <name type="synonym">Helix stagnalis</name>
    <dbReference type="NCBI Taxonomy" id="6523"/>
    <lineage>
        <taxon>Eukaryota</taxon>
        <taxon>Metazoa</taxon>
        <taxon>Spiralia</taxon>
        <taxon>Lophotrochozoa</taxon>
        <taxon>Mollusca</taxon>
        <taxon>Gastropoda</taxon>
        <taxon>Heterobranchia</taxon>
        <taxon>Euthyneura</taxon>
        <taxon>Panpulmonata</taxon>
        <taxon>Hygrophila</taxon>
        <taxon>Lymnaeoidea</taxon>
        <taxon>Lymnaeidae</taxon>
        <taxon>Lymnaea</taxon>
    </lineage>
</organism>
<evidence type="ECO:0000256" key="1">
    <source>
        <dbReference type="ARBA" id="ARBA00007119"/>
    </source>
</evidence>
<dbReference type="Proteomes" id="UP001497497">
    <property type="component" value="Unassembled WGS sequence"/>
</dbReference>
<name>A0AAV2H0I9_LYMST</name>
<dbReference type="GO" id="GO:0005737">
    <property type="term" value="C:cytoplasm"/>
    <property type="evidence" value="ECO:0007669"/>
    <property type="project" value="TreeGrafter"/>
</dbReference>
<dbReference type="Pfam" id="PF01231">
    <property type="entry name" value="IDO"/>
    <property type="match status" value="1"/>
</dbReference>
<reference evidence="5 6" key="1">
    <citation type="submission" date="2024-04" db="EMBL/GenBank/DDBJ databases">
        <authorList>
            <consortium name="Genoscope - CEA"/>
            <person name="William W."/>
        </authorList>
    </citation>
    <scope>NUCLEOTIDE SEQUENCE [LARGE SCALE GENOMIC DNA]</scope>
</reference>